<protein>
    <recommendedName>
        <fullName evidence="4">GcrA cell cycle regulator</fullName>
    </recommendedName>
</protein>
<gene>
    <name evidence="2" type="ORF">SAMN06295912_13518</name>
</gene>
<name>A0A239JHR7_9SPHN</name>
<feature type="region of interest" description="Disordered" evidence="1">
    <location>
        <begin position="1"/>
        <end position="32"/>
    </location>
</feature>
<evidence type="ECO:0000256" key="1">
    <source>
        <dbReference type="SAM" id="MobiDB-lite"/>
    </source>
</evidence>
<reference evidence="3" key="1">
    <citation type="submission" date="2017-06" db="EMBL/GenBank/DDBJ databases">
        <authorList>
            <person name="Varghese N."/>
            <person name="Submissions S."/>
        </authorList>
    </citation>
    <scope>NUCLEOTIDE SEQUENCE [LARGE SCALE GENOMIC DNA]</scope>
    <source>
        <strain evidence="3">LNB2</strain>
    </source>
</reference>
<organism evidence="2 3">
    <name type="scientific">Edaphosphingomonas laterariae</name>
    <dbReference type="NCBI Taxonomy" id="861865"/>
    <lineage>
        <taxon>Bacteria</taxon>
        <taxon>Pseudomonadati</taxon>
        <taxon>Pseudomonadota</taxon>
        <taxon>Alphaproteobacteria</taxon>
        <taxon>Sphingomonadales</taxon>
        <taxon>Rhizorhabdaceae</taxon>
        <taxon>Edaphosphingomonas</taxon>
    </lineage>
</organism>
<dbReference type="EMBL" id="FZOS01000035">
    <property type="protein sequence ID" value="SNT05586.1"/>
    <property type="molecule type" value="Genomic_DNA"/>
</dbReference>
<sequence>MQALRGAAPVMTGSASEFVRPETKSAPRGPYRPWTDAEDAILLDAIRAGRTYDEIVVMLHGRRRSALINRIHRLREEGNDGVVARGRGRPHIYSRTADPILESTPVKPALYGSLNLLRAMLRYGARHDGLPGLPAAQFISLCHQHGVAIQ</sequence>
<proteinExistence type="predicted"/>
<keyword evidence="3" id="KW-1185">Reference proteome</keyword>
<dbReference type="Proteomes" id="UP000198281">
    <property type="component" value="Unassembled WGS sequence"/>
</dbReference>
<evidence type="ECO:0008006" key="4">
    <source>
        <dbReference type="Google" id="ProtNLM"/>
    </source>
</evidence>
<evidence type="ECO:0000313" key="3">
    <source>
        <dbReference type="Proteomes" id="UP000198281"/>
    </source>
</evidence>
<accession>A0A239JHR7</accession>
<evidence type="ECO:0000313" key="2">
    <source>
        <dbReference type="EMBL" id="SNT05586.1"/>
    </source>
</evidence>
<dbReference type="AlphaFoldDB" id="A0A239JHR7"/>